<comment type="caution">
    <text evidence="1">The sequence shown here is derived from an EMBL/GenBank/DDBJ whole genome shotgun (WGS) entry which is preliminary data.</text>
</comment>
<dbReference type="STRING" id="1538463.B0T36_15630"/>
<proteinExistence type="predicted"/>
<dbReference type="EMBL" id="MUMY01000015">
    <property type="protein sequence ID" value="ONM47372.1"/>
    <property type="molecule type" value="Genomic_DNA"/>
</dbReference>
<dbReference type="Pfam" id="PF00023">
    <property type="entry name" value="Ank"/>
    <property type="match status" value="1"/>
</dbReference>
<dbReference type="InterPro" id="IPR002110">
    <property type="entry name" value="Ankyrin_rpt"/>
</dbReference>
<evidence type="ECO:0000313" key="2">
    <source>
        <dbReference type="Proteomes" id="UP000188836"/>
    </source>
</evidence>
<protein>
    <submittedName>
        <fullName evidence="1">Uncharacterized protein</fullName>
    </submittedName>
</protein>
<dbReference type="Proteomes" id="UP000188836">
    <property type="component" value="Unassembled WGS sequence"/>
</dbReference>
<dbReference type="Gene3D" id="1.25.40.20">
    <property type="entry name" value="Ankyrin repeat-containing domain"/>
    <property type="match status" value="1"/>
</dbReference>
<dbReference type="OrthoDB" id="9812708at2"/>
<dbReference type="SUPFAM" id="SSF48403">
    <property type="entry name" value="Ankyrin repeat"/>
    <property type="match status" value="1"/>
</dbReference>
<gene>
    <name evidence="1" type="ORF">B0T46_17430</name>
</gene>
<dbReference type="InterPro" id="IPR036770">
    <property type="entry name" value="Ankyrin_rpt-contain_sf"/>
</dbReference>
<evidence type="ECO:0000313" key="1">
    <source>
        <dbReference type="EMBL" id="ONM47372.1"/>
    </source>
</evidence>
<organism evidence="1 2">
    <name type="scientific">Nocardia donostiensis</name>
    <dbReference type="NCBI Taxonomy" id="1538463"/>
    <lineage>
        <taxon>Bacteria</taxon>
        <taxon>Bacillati</taxon>
        <taxon>Actinomycetota</taxon>
        <taxon>Actinomycetes</taxon>
        <taxon>Mycobacteriales</taxon>
        <taxon>Nocardiaceae</taxon>
        <taxon>Nocardia</taxon>
    </lineage>
</organism>
<keyword evidence="2" id="KW-1185">Reference proteome</keyword>
<reference evidence="1 2" key="1">
    <citation type="journal article" date="2016" name="Antonie Van Leeuwenhoek">
        <title>Nocardia donostiensis sp. nov., isolated from human respiratory specimens.</title>
        <authorList>
            <person name="Ercibengoa M."/>
            <person name="Bell M."/>
            <person name="Marimon J.M."/>
            <person name="Humrighouse B."/>
            <person name="Klenk H.P."/>
            <person name="Potter G."/>
            <person name="Perez-Trallero E."/>
        </authorList>
    </citation>
    <scope>NUCLEOTIDE SEQUENCE [LARGE SCALE GENOMIC DNA]</scope>
    <source>
        <strain evidence="1 2">X1655</strain>
    </source>
</reference>
<sequence length="113" mass="12353">MGEQLRLDWKHRVAEMADTGSEVGIDLGLTTFAVLSNGQTIALPPPRWTALHEAIVYRDGSPRYRQVVTALLNAGADPSIRDGAGRIALDNAQRRGQTDIVTILRNHPNGGRR</sequence>
<accession>A0A1V2TCX5</accession>
<dbReference type="AlphaFoldDB" id="A0A1V2TCX5"/>
<name>A0A1V2TCX5_9NOCA</name>